<keyword evidence="2" id="KW-1185">Reference proteome</keyword>
<gene>
    <name evidence="1" type="ORF">EV182_002011</name>
</gene>
<proteinExistence type="predicted"/>
<sequence>MPMGFNLTYIEPYWDSYFPNKALDVKDKELESIISGFVQYLDANPNAFILDSQTSALFKYPMLKQDQPIPQFFELLHDRPEFILNCLGLALCTEIQKRRGCTPESVLGYGKLRPKLLFHEPITHMKSLKSSMIGKLITIRGTVIRISPVRPLLVNATFECVKCKQTQTIPMVDGKYTTPSRCYRSNCRSKIFELSRNEDLDTKTIDWQQIRLQEKINDDRSDSGRVPKTIDAELTYDLVDTVVPGDVVNLTGVVKVAQSNEGKGRNMTNSMYILYIDANSINKASGDSSGSDGQQQQQVDGFDAAHAESMSKDDIHFTQKELQFVRTLFREPDIFKLLVHSLCPGIFGHEMVKAGLLLALFGGRNRALDTMGSDHGRVGSIRSDPHVLVVGDPGLGKSQMLMAAVNVAPRGVYVCGSSGTSSSGLTVTLVKESGSGDFALEAGALVLSDQGCCGIDEFDKITSDHSALLEAMEQQSVSIAKAGIVCSLPARCSVIAAANPVGGHYNKAKSVSENLKMDSALLSRFDLIFILLDKSDADMDLYLSNHVMAFTDSRFNCVHPDRNLAEGLSNDPMGSGGQEQSFAQRLAKKPGEELDPIPLALLRKYISYCRKYVQPRLTKEAAEIIQTFYLNLRRKHRRIDSTPITTRQIEAMVRMAEARARAELRDQVTERDAADIVELMQFSLYQTYEDEAGNLDFERSQMGTGSSKRQHVKKFVSYLQRVSEEMGEKIYTYQQLYDIALEIKLQVNNFGEFVDILNNQGYLIKRGPKKYQ</sequence>
<dbReference type="EMBL" id="JAMZIH010000369">
    <property type="protein sequence ID" value="KAJ1679457.1"/>
    <property type="molecule type" value="Genomic_DNA"/>
</dbReference>
<comment type="caution">
    <text evidence="1">The sequence shown here is derived from an EMBL/GenBank/DDBJ whole genome shotgun (WGS) entry which is preliminary data.</text>
</comment>
<protein>
    <submittedName>
        <fullName evidence="1">Uncharacterized protein</fullName>
    </submittedName>
</protein>
<feature type="non-terminal residue" evidence="1">
    <location>
        <position position="772"/>
    </location>
</feature>
<reference evidence="1" key="1">
    <citation type="submission" date="2022-06" db="EMBL/GenBank/DDBJ databases">
        <title>Phylogenomic reconstructions and comparative analyses of Kickxellomycotina fungi.</title>
        <authorList>
            <person name="Reynolds N.K."/>
            <person name="Stajich J.E."/>
            <person name="Barry K."/>
            <person name="Grigoriev I.V."/>
            <person name="Crous P."/>
            <person name="Smith M.E."/>
        </authorList>
    </citation>
    <scope>NUCLEOTIDE SEQUENCE</scope>
    <source>
        <strain evidence="1">RSA 2271</strain>
    </source>
</reference>
<organism evidence="1 2">
    <name type="scientific">Spiromyces aspiralis</name>
    <dbReference type="NCBI Taxonomy" id="68401"/>
    <lineage>
        <taxon>Eukaryota</taxon>
        <taxon>Fungi</taxon>
        <taxon>Fungi incertae sedis</taxon>
        <taxon>Zoopagomycota</taxon>
        <taxon>Kickxellomycotina</taxon>
        <taxon>Kickxellomycetes</taxon>
        <taxon>Kickxellales</taxon>
        <taxon>Kickxellaceae</taxon>
        <taxon>Spiromyces</taxon>
    </lineage>
</organism>
<evidence type="ECO:0000313" key="1">
    <source>
        <dbReference type="EMBL" id="KAJ1679457.1"/>
    </source>
</evidence>
<accession>A0ACC1HT96</accession>
<name>A0ACC1HT96_9FUNG</name>
<dbReference type="Proteomes" id="UP001145114">
    <property type="component" value="Unassembled WGS sequence"/>
</dbReference>
<evidence type="ECO:0000313" key="2">
    <source>
        <dbReference type="Proteomes" id="UP001145114"/>
    </source>
</evidence>